<organism evidence="4">
    <name type="scientific">Mesocestoides corti</name>
    <name type="common">Flatworm</name>
    <dbReference type="NCBI Taxonomy" id="53468"/>
    <lineage>
        <taxon>Eukaryota</taxon>
        <taxon>Metazoa</taxon>
        <taxon>Spiralia</taxon>
        <taxon>Lophotrochozoa</taxon>
        <taxon>Platyhelminthes</taxon>
        <taxon>Cestoda</taxon>
        <taxon>Eucestoda</taxon>
        <taxon>Cyclophyllidea</taxon>
        <taxon>Mesocestoididae</taxon>
        <taxon>Mesocestoides</taxon>
    </lineage>
</organism>
<dbReference type="InterPro" id="IPR013815">
    <property type="entry name" value="ATP_grasp_subdomain_1"/>
</dbReference>
<dbReference type="Gene3D" id="3.30.1490.20">
    <property type="entry name" value="ATP-grasp fold, A domain"/>
    <property type="match status" value="1"/>
</dbReference>
<dbReference type="PANTHER" id="PTHR11815:SF1">
    <property type="entry name" value="SUCCINATE--COA LIGASE [ADP-FORMING] SUBUNIT BETA, MITOCHONDRIAL"/>
    <property type="match status" value="1"/>
</dbReference>
<reference evidence="4" key="1">
    <citation type="submission" date="2019-11" db="UniProtKB">
        <authorList>
            <consortium name="WormBaseParasite"/>
        </authorList>
    </citation>
    <scope>IDENTIFICATION</scope>
</reference>
<dbReference type="UniPathway" id="UPA00223">
    <property type="reaction ID" value="UER00999"/>
</dbReference>
<accession>A0A5K3F0C8</accession>
<dbReference type="Pfam" id="PF08442">
    <property type="entry name" value="ATP-grasp_2"/>
    <property type="match status" value="1"/>
</dbReference>
<evidence type="ECO:0000256" key="2">
    <source>
        <dbReference type="ARBA" id="ARBA00022840"/>
    </source>
</evidence>
<dbReference type="GO" id="GO:0004775">
    <property type="term" value="F:succinate-CoA ligase (ADP-forming) activity"/>
    <property type="evidence" value="ECO:0007669"/>
    <property type="project" value="TreeGrafter"/>
</dbReference>
<evidence type="ECO:0000256" key="1">
    <source>
        <dbReference type="ARBA" id="ARBA00022532"/>
    </source>
</evidence>
<keyword evidence="2" id="KW-0547">Nucleotide-binding</keyword>
<protein>
    <submittedName>
        <fullName evidence="4">Succinate--CoA ligase [ADP-forming] subunit beta, mitochondrial</fullName>
    </submittedName>
</protein>
<dbReference type="GO" id="GO:0005524">
    <property type="term" value="F:ATP binding"/>
    <property type="evidence" value="ECO:0007669"/>
    <property type="project" value="UniProtKB-KW"/>
</dbReference>
<dbReference type="GO" id="GO:0005739">
    <property type="term" value="C:mitochondrion"/>
    <property type="evidence" value="ECO:0007669"/>
    <property type="project" value="TreeGrafter"/>
</dbReference>
<evidence type="ECO:0000313" key="4">
    <source>
        <dbReference type="WBParaSite" id="MCU_003925-RB"/>
    </source>
</evidence>
<keyword evidence="1" id="KW-0816">Tricarboxylic acid cycle</keyword>
<keyword evidence="2" id="KW-0067">ATP-binding</keyword>
<dbReference type="FunFam" id="3.30.1490.20:FF:000004">
    <property type="entry name" value="Succinate--CoA ligase [ADP-forming] subunit beta, mitochondrial"/>
    <property type="match status" value="1"/>
</dbReference>
<sequence length="187" mass="20058">MLQGISRCAALASRVFIAQPKRFLRIHEHSAMGLLEKAQIAVPTYRIATNLNEVSRAADEIAALSSSSDLVVKAQVLAGGRGKGVWDSGLKGGVKITYSKDEALDVAKRMLGHRIYTKQTGEAGQVCSAVNIVERKYLHREFYFAIALDRVTAGPMIIASSQGGVNIEQVAAETPDAIIKIATGECC</sequence>
<dbReference type="GO" id="GO:0006099">
    <property type="term" value="P:tricarboxylic acid cycle"/>
    <property type="evidence" value="ECO:0007669"/>
    <property type="project" value="UniProtKB-UniPathway"/>
</dbReference>
<dbReference type="GO" id="GO:0042709">
    <property type="term" value="C:succinate-CoA ligase complex"/>
    <property type="evidence" value="ECO:0007669"/>
    <property type="project" value="TreeGrafter"/>
</dbReference>
<dbReference type="AlphaFoldDB" id="A0A5K3F0C8"/>
<dbReference type="SUPFAM" id="SSF56059">
    <property type="entry name" value="Glutathione synthetase ATP-binding domain-like"/>
    <property type="match status" value="1"/>
</dbReference>
<dbReference type="InterPro" id="IPR013650">
    <property type="entry name" value="ATP-grasp_succ-CoA_synth-type"/>
</dbReference>
<dbReference type="GO" id="GO:0006104">
    <property type="term" value="P:succinyl-CoA metabolic process"/>
    <property type="evidence" value="ECO:0007669"/>
    <property type="project" value="TreeGrafter"/>
</dbReference>
<name>A0A5K3F0C8_MESCO</name>
<feature type="domain" description="ATP-grasp fold succinyl-CoA synthetase-type" evidence="3">
    <location>
        <begin position="26"/>
        <end position="182"/>
    </location>
</feature>
<dbReference type="WBParaSite" id="MCU_003925-RB">
    <property type="protein sequence ID" value="MCU_003925-RB"/>
    <property type="gene ID" value="MCU_003925"/>
</dbReference>
<evidence type="ECO:0000259" key="3">
    <source>
        <dbReference type="Pfam" id="PF08442"/>
    </source>
</evidence>
<proteinExistence type="predicted"/>
<dbReference type="PANTHER" id="PTHR11815">
    <property type="entry name" value="SUCCINYL-COA SYNTHETASE BETA CHAIN"/>
    <property type="match status" value="1"/>
</dbReference>